<feature type="transmembrane region" description="Helical" evidence="6">
    <location>
        <begin position="21"/>
        <end position="40"/>
    </location>
</feature>
<keyword evidence="3 6" id="KW-0812">Transmembrane</keyword>
<gene>
    <name evidence="7" type="ORF">FDP25_12925</name>
</gene>
<feature type="transmembrane region" description="Helical" evidence="6">
    <location>
        <begin position="245"/>
        <end position="263"/>
    </location>
</feature>
<evidence type="ECO:0000256" key="5">
    <source>
        <dbReference type="ARBA" id="ARBA00023136"/>
    </source>
</evidence>
<dbReference type="GO" id="GO:0016765">
    <property type="term" value="F:transferase activity, transferring alkyl or aryl (other than methyl) groups"/>
    <property type="evidence" value="ECO:0007669"/>
    <property type="project" value="InterPro"/>
</dbReference>
<organism evidence="7 8">
    <name type="scientific">Roseovarius bejariae</name>
    <dbReference type="NCBI Taxonomy" id="2576383"/>
    <lineage>
        <taxon>Bacteria</taxon>
        <taxon>Pseudomonadati</taxon>
        <taxon>Pseudomonadota</taxon>
        <taxon>Alphaproteobacteria</taxon>
        <taxon>Rhodobacterales</taxon>
        <taxon>Roseobacteraceae</taxon>
        <taxon>Roseovarius</taxon>
    </lineage>
</organism>
<dbReference type="AlphaFoldDB" id="A0A844CW82"/>
<dbReference type="Proteomes" id="UP000564704">
    <property type="component" value="Unassembled WGS sequence"/>
</dbReference>
<evidence type="ECO:0000256" key="6">
    <source>
        <dbReference type="SAM" id="Phobius"/>
    </source>
</evidence>
<evidence type="ECO:0000313" key="7">
    <source>
        <dbReference type="EMBL" id="MRU16339.1"/>
    </source>
</evidence>
<keyword evidence="5 6" id="KW-0472">Membrane</keyword>
<dbReference type="InterPro" id="IPR000537">
    <property type="entry name" value="UbiA_prenyltransferase"/>
</dbReference>
<feature type="transmembrane region" description="Helical" evidence="6">
    <location>
        <begin position="219"/>
        <end position="239"/>
    </location>
</feature>
<dbReference type="Pfam" id="PF01040">
    <property type="entry name" value="UbiA"/>
    <property type="match status" value="1"/>
</dbReference>
<feature type="transmembrane region" description="Helical" evidence="6">
    <location>
        <begin position="177"/>
        <end position="198"/>
    </location>
</feature>
<evidence type="ECO:0000256" key="1">
    <source>
        <dbReference type="ARBA" id="ARBA00004141"/>
    </source>
</evidence>
<evidence type="ECO:0000256" key="3">
    <source>
        <dbReference type="ARBA" id="ARBA00022692"/>
    </source>
</evidence>
<protein>
    <submittedName>
        <fullName evidence="7">Manganese transporter permease</fullName>
    </submittedName>
</protein>
<keyword evidence="2" id="KW-1003">Cell membrane</keyword>
<proteinExistence type="predicted"/>
<evidence type="ECO:0000256" key="2">
    <source>
        <dbReference type="ARBA" id="ARBA00022475"/>
    </source>
</evidence>
<feature type="transmembrane region" description="Helical" evidence="6">
    <location>
        <begin position="283"/>
        <end position="302"/>
    </location>
</feature>
<dbReference type="EMBL" id="SZWE01000001">
    <property type="protein sequence ID" value="MRU16339.1"/>
    <property type="molecule type" value="Genomic_DNA"/>
</dbReference>
<sequence length="303" mass="33132">MSFAAALWTYQAQRFPLKKTAPLLAVFSAASICVSSQLAGRDLPGWPAFVAGFVVAMALFFQMRVCDEWKDAEDDRLYRPERPIPRGLIAQSTVLWLGAATLPLAAGAVWLWHPPALWLLALVWLWLAAMTLEFGAPEWLKARAVLYLLSHMMIMPLIDLLLTGLEWVPGGGAAPQLWLFLALSFVNGCVLEIGRKLWAPENEIVGVETYSGLWGPGRAALIWMGCVVLSAALLVGTGFATGVGWVTVGLAAVALLACLWSAWRYRATPTAKAQARMDTVAGLWVFFCYATAGFLPFVIGWFE</sequence>
<reference evidence="7 8" key="1">
    <citation type="submission" date="2019-05" db="EMBL/GenBank/DDBJ databases">
        <title>Roseovarius bejariae sp. nov., a moderately halophylic bacterium isolated from a saline soil in Rambla Salada (Murcia).</title>
        <authorList>
            <person name="Castro D.J."/>
            <person name="Gomez-Altuve A."/>
            <person name="Reina J.C."/>
            <person name="Rodriguez M."/>
            <person name="Sampedro I."/>
            <person name="Llamas I."/>
            <person name="Martinez-Checa F."/>
        </authorList>
    </citation>
    <scope>NUCLEOTIDE SEQUENCE [LARGE SCALE GENOMIC DNA]</scope>
    <source>
        <strain evidence="7 8">A21</strain>
    </source>
</reference>
<feature type="transmembrane region" description="Helical" evidence="6">
    <location>
        <begin position="116"/>
        <end position="132"/>
    </location>
</feature>
<dbReference type="RefSeq" id="WP_154152396.1">
    <property type="nucleotide sequence ID" value="NZ_SZWE01000001.1"/>
</dbReference>
<dbReference type="GO" id="GO:0016020">
    <property type="term" value="C:membrane"/>
    <property type="evidence" value="ECO:0007669"/>
    <property type="project" value="UniProtKB-SubCell"/>
</dbReference>
<comment type="subcellular location">
    <subcellularLocation>
        <location evidence="1">Membrane</location>
        <topology evidence="1">Multi-pass membrane protein</topology>
    </subcellularLocation>
</comment>
<keyword evidence="8" id="KW-1185">Reference proteome</keyword>
<dbReference type="Gene3D" id="1.10.357.140">
    <property type="entry name" value="UbiA prenyltransferase"/>
    <property type="match status" value="1"/>
</dbReference>
<evidence type="ECO:0000313" key="8">
    <source>
        <dbReference type="Proteomes" id="UP000564704"/>
    </source>
</evidence>
<name>A0A844CW82_9RHOB</name>
<accession>A0A844CW82</accession>
<keyword evidence="4 6" id="KW-1133">Transmembrane helix</keyword>
<comment type="caution">
    <text evidence="7">The sequence shown here is derived from an EMBL/GenBank/DDBJ whole genome shotgun (WGS) entry which is preliminary data.</text>
</comment>
<feature type="transmembrane region" description="Helical" evidence="6">
    <location>
        <begin position="144"/>
        <end position="165"/>
    </location>
</feature>
<evidence type="ECO:0000256" key="4">
    <source>
        <dbReference type="ARBA" id="ARBA00022989"/>
    </source>
</evidence>
<feature type="transmembrane region" description="Helical" evidence="6">
    <location>
        <begin position="46"/>
        <end position="66"/>
    </location>
</feature>
<feature type="transmembrane region" description="Helical" evidence="6">
    <location>
        <begin position="87"/>
        <end position="110"/>
    </location>
</feature>
<dbReference type="InterPro" id="IPR044878">
    <property type="entry name" value="UbiA_sf"/>
</dbReference>
<dbReference type="OrthoDB" id="7594477at2"/>